<evidence type="ECO:0000256" key="1">
    <source>
        <dbReference type="ARBA" id="ARBA00022679"/>
    </source>
</evidence>
<dbReference type="PANTHER" id="PTHR43877">
    <property type="entry name" value="AMINOALKYLPHOSPHONATE N-ACETYLTRANSFERASE-RELATED-RELATED"/>
    <property type="match status" value="1"/>
</dbReference>
<evidence type="ECO:0000256" key="2">
    <source>
        <dbReference type="ARBA" id="ARBA00023315"/>
    </source>
</evidence>
<dbReference type="AlphaFoldDB" id="A0A810Q3Q1"/>
<dbReference type="KEGG" id="vcop:MM50RIKEN_06400"/>
<dbReference type="EMBL" id="AP023418">
    <property type="protein sequence ID" value="BCK80877.1"/>
    <property type="molecule type" value="Genomic_DNA"/>
</dbReference>
<dbReference type="Proteomes" id="UP000681035">
    <property type="component" value="Chromosome"/>
</dbReference>
<dbReference type="InterPro" id="IPR000182">
    <property type="entry name" value="GNAT_dom"/>
</dbReference>
<dbReference type="InterPro" id="IPR050832">
    <property type="entry name" value="Bact_Acetyltransf"/>
</dbReference>
<keyword evidence="5" id="KW-1185">Reference proteome</keyword>
<keyword evidence="2" id="KW-0012">Acyltransferase</keyword>
<gene>
    <name evidence="4" type="ORF">MM50RIKEN_06400</name>
</gene>
<evidence type="ECO:0000259" key="3">
    <source>
        <dbReference type="PROSITE" id="PS51186"/>
    </source>
</evidence>
<accession>A0A810Q3Q1</accession>
<protein>
    <submittedName>
        <fullName evidence="4">N-acetyltransferase</fullName>
    </submittedName>
</protein>
<evidence type="ECO:0000313" key="4">
    <source>
        <dbReference type="EMBL" id="BCK80877.1"/>
    </source>
</evidence>
<dbReference type="Gene3D" id="3.40.630.30">
    <property type="match status" value="1"/>
</dbReference>
<reference evidence="4" key="1">
    <citation type="submission" date="2020-09" db="EMBL/GenBank/DDBJ databases">
        <title>New species isolated from human feces.</title>
        <authorList>
            <person name="Kitahara M."/>
            <person name="Shigeno Y."/>
            <person name="Shime M."/>
            <person name="Matsumoto Y."/>
            <person name="Nakamura S."/>
            <person name="Motooka D."/>
            <person name="Fukuoka S."/>
            <person name="Nishikawa H."/>
            <person name="Benno Y."/>
        </authorList>
    </citation>
    <scope>NUCLEOTIDE SEQUENCE</scope>
    <source>
        <strain evidence="4">MM50</strain>
    </source>
</reference>
<feature type="domain" description="N-acetyltransferase" evidence="3">
    <location>
        <begin position="5"/>
        <end position="167"/>
    </location>
</feature>
<dbReference type="CDD" id="cd04301">
    <property type="entry name" value="NAT_SF"/>
    <property type="match status" value="1"/>
</dbReference>
<evidence type="ECO:0000313" key="5">
    <source>
        <dbReference type="Proteomes" id="UP000681035"/>
    </source>
</evidence>
<proteinExistence type="predicted"/>
<dbReference type="InterPro" id="IPR016181">
    <property type="entry name" value="Acyl_CoA_acyltransferase"/>
</dbReference>
<sequence>MNHTVHIRSVKPGDAPQLAHIQTESWKAAFREIIPAGILSEYTDPEPVTRMYEHLLTHGSAHGYILELDGAPHGIAWWDAAREPDMAGTAELICIHSLSAHWHQGYGKLLLEKVLRDVKSAGYPSILLWVFDANLPAIRFYQSLGFTASGRKRPSFGSVEEMYTKAL</sequence>
<dbReference type="GO" id="GO:0016747">
    <property type="term" value="F:acyltransferase activity, transferring groups other than amino-acyl groups"/>
    <property type="evidence" value="ECO:0007669"/>
    <property type="project" value="InterPro"/>
</dbReference>
<organism evidence="4 5">
    <name type="scientific">Vescimonas coprocola</name>
    <dbReference type="NCBI Taxonomy" id="2714355"/>
    <lineage>
        <taxon>Bacteria</taxon>
        <taxon>Bacillati</taxon>
        <taxon>Bacillota</taxon>
        <taxon>Clostridia</taxon>
        <taxon>Eubacteriales</taxon>
        <taxon>Oscillospiraceae</taxon>
        <taxon>Vescimonas</taxon>
    </lineage>
</organism>
<keyword evidence="1" id="KW-0808">Transferase</keyword>
<dbReference type="SUPFAM" id="SSF55729">
    <property type="entry name" value="Acyl-CoA N-acyltransferases (Nat)"/>
    <property type="match status" value="1"/>
</dbReference>
<name>A0A810Q3Q1_9FIRM</name>
<dbReference type="Pfam" id="PF00583">
    <property type="entry name" value="Acetyltransf_1"/>
    <property type="match status" value="1"/>
</dbReference>
<dbReference type="PROSITE" id="PS51186">
    <property type="entry name" value="GNAT"/>
    <property type="match status" value="1"/>
</dbReference>